<sequence>MTDPHHIRRNNAHAAFQAFAEERLASGHAPKGLEQAFAEVLEISPALWSMTKSGSRPMSDKLARQFEVRLGKPVGWMDEEREPHGLTQAEQHTMALALAAYRRTNAEGRRRLRALLKDFT</sequence>
<comment type="caution">
    <text evidence="1">The sequence shown here is derived from an EMBL/GenBank/DDBJ whole genome shotgun (WGS) entry which is preliminary data.</text>
</comment>
<dbReference type="RefSeq" id="WP_173135221.1">
    <property type="nucleotide sequence ID" value="NZ_JABRWJ010000022.1"/>
</dbReference>
<organism evidence="1 2">
    <name type="scientific">Pseudaquabacterium terrae</name>
    <dbReference type="NCBI Taxonomy" id="2732868"/>
    <lineage>
        <taxon>Bacteria</taxon>
        <taxon>Pseudomonadati</taxon>
        <taxon>Pseudomonadota</taxon>
        <taxon>Betaproteobacteria</taxon>
        <taxon>Burkholderiales</taxon>
        <taxon>Sphaerotilaceae</taxon>
        <taxon>Pseudaquabacterium</taxon>
    </lineage>
</organism>
<protein>
    <recommendedName>
        <fullName evidence="3">XRE family transcriptional regulator</fullName>
    </recommendedName>
</protein>
<reference evidence="1 2" key="1">
    <citation type="submission" date="2020-05" db="EMBL/GenBank/DDBJ databases">
        <title>Aquincola sp. isolate from soil.</title>
        <authorList>
            <person name="Han J."/>
            <person name="Kim D.-U."/>
        </authorList>
    </citation>
    <scope>NUCLEOTIDE SEQUENCE [LARGE SCALE GENOMIC DNA]</scope>
    <source>
        <strain evidence="1 2">S2</strain>
    </source>
</reference>
<dbReference type="EMBL" id="JABRWJ010000022">
    <property type="protein sequence ID" value="NRF72283.1"/>
    <property type="molecule type" value="Genomic_DNA"/>
</dbReference>
<name>A0ABX2EUD7_9BURK</name>
<dbReference type="Proteomes" id="UP000737171">
    <property type="component" value="Unassembled WGS sequence"/>
</dbReference>
<proteinExistence type="predicted"/>
<evidence type="ECO:0000313" key="1">
    <source>
        <dbReference type="EMBL" id="NRF72283.1"/>
    </source>
</evidence>
<keyword evidence="2" id="KW-1185">Reference proteome</keyword>
<evidence type="ECO:0008006" key="3">
    <source>
        <dbReference type="Google" id="ProtNLM"/>
    </source>
</evidence>
<evidence type="ECO:0000313" key="2">
    <source>
        <dbReference type="Proteomes" id="UP000737171"/>
    </source>
</evidence>
<accession>A0ABX2EUD7</accession>
<gene>
    <name evidence="1" type="ORF">HLB44_35425</name>
</gene>